<dbReference type="AlphaFoldDB" id="A0A814C2A2"/>
<dbReference type="EMBL" id="CAJOAZ010002823">
    <property type="protein sequence ID" value="CAF3962608.1"/>
    <property type="molecule type" value="Genomic_DNA"/>
</dbReference>
<protein>
    <submittedName>
        <fullName evidence="2">Uncharacterized protein</fullName>
    </submittedName>
</protein>
<feature type="region of interest" description="Disordered" evidence="1">
    <location>
        <begin position="15"/>
        <end position="38"/>
    </location>
</feature>
<name>A0A814C2A2_9BILA</name>
<evidence type="ECO:0000313" key="2">
    <source>
        <dbReference type="EMBL" id="CAF0934109.1"/>
    </source>
</evidence>
<evidence type="ECO:0000313" key="4">
    <source>
        <dbReference type="Proteomes" id="UP000663860"/>
    </source>
</evidence>
<feature type="region of interest" description="Disordered" evidence="1">
    <location>
        <begin position="180"/>
        <end position="207"/>
    </location>
</feature>
<accession>A0A814C2A2</accession>
<dbReference type="Proteomes" id="UP000663844">
    <property type="component" value="Unassembled WGS sequence"/>
</dbReference>
<comment type="caution">
    <text evidence="2">The sequence shown here is derived from an EMBL/GenBank/DDBJ whole genome shotgun (WGS) entry which is preliminary data.</text>
</comment>
<sequence length="452" mass="50949">MPTKTRWALNPKKWFDNMSNSTQKRDRNDNTLPTVTRGLSLSTHTIHLSRSKNKAKVTPVMLSADANKHSAAILTPMTQLQLPAFSVRRDRTSLLFSSISGNRQNTYFPTHTEPTIRKHGRCEKEELSIDTKRSINQPTQTIISSSLTSENIQQNTAIKQTEMTLSNMSHHCVIDYPRRSSDPIVESTSPANSSSASSAVDDNDNDNSSASELFNDISIYNKSKQQLLRLKALSVESIADSETSFKNFPSRPIIHYHRRLINTSNINGNNTPLQGQQIFRSSSRSHSLEDIFEDSQTLSTIMKRPQSSVINDKNIEKSKFNRNAHDTYNLTIDTIDELSNCSKSPVDSFVGGSYSDDSLRPAYDEECYATLPRGSSTEQINNNTQHDLRTIVDECLRPIVDSIGKNRPTKNQHRSKRASINSDQTQLIIEDITDKLSSSLDYSIYTQHQRCC</sequence>
<proteinExistence type="predicted"/>
<dbReference type="Proteomes" id="UP000663860">
    <property type="component" value="Unassembled WGS sequence"/>
</dbReference>
<organism evidence="2 4">
    <name type="scientific">Adineta steineri</name>
    <dbReference type="NCBI Taxonomy" id="433720"/>
    <lineage>
        <taxon>Eukaryota</taxon>
        <taxon>Metazoa</taxon>
        <taxon>Spiralia</taxon>
        <taxon>Gnathifera</taxon>
        <taxon>Rotifera</taxon>
        <taxon>Eurotatoria</taxon>
        <taxon>Bdelloidea</taxon>
        <taxon>Adinetida</taxon>
        <taxon>Adinetidae</taxon>
        <taxon>Adineta</taxon>
    </lineage>
</organism>
<gene>
    <name evidence="2" type="ORF">IZO911_LOCUS14046</name>
    <name evidence="3" type="ORF">OXD698_LOCUS27348</name>
</gene>
<evidence type="ECO:0000313" key="3">
    <source>
        <dbReference type="EMBL" id="CAF3962608.1"/>
    </source>
</evidence>
<feature type="compositionally biased region" description="Low complexity" evidence="1">
    <location>
        <begin position="187"/>
        <end position="207"/>
    </location>
</feature>
<reference evidence="2" key="1">
    <citation type="submission" date="2021-02" db="EMBL/GenBank/DDBJ databases">
        <authorList>
            <person name="Nowell W R."/>
        </authorList>
    </citation>
    <scope>NUCLEOTIDE SEQUENCE</scope>
</reference>
<dbReference type="EMBL" id="CAJNOE010000115">
    <property type="protein sequence ID" value="CAF0934109.1"/>
    <property type="molecule type" value="Genomic_DNA"/>
</dbReference>
<evidence type="ECO:0000256" key="1">
    <source>
        <dbReference type="SAM" id="MobiDB-lite"/>
    </source>
</evidence>